<proteinExistence type="predicted"/>
<gene>
    <name evidence="1" type="ORF">H0Z12_20815</name>
</gene>
<sequence length="81" mass="9463">METCPKHQEGEKFITDFRKPNALCEDAWGCMEKFVFTLAHTSEPLFWNDWSRQGKAVVCCNDGYRPVTFLLETLDEEARPF</sequence>
<reference evidence="1" key="1">
    <citation type="submission" date="2020-07" db="EMBL/GenBank/DDBJ databases">
        <title>Genome Sequences for Panteoa spp. that cause Center Rot in Onions.</title>
        <authorList>
            <person name="Asselin J.A."/>
            <person name="Helmann T."/>
            <person name="Beer S."/>
            <person name="Stodghill P."/>
        </authorList>
    </citation>
    <scope>NUCLEOTIDE SEQUENCE</scope>
    <source>
        <strain evidence="1">OC5a</strain>
    </source>
</reference>
<name>A0A8A4K641_PANAN</name>
<dbReference type="Proteomes" id="UP000663901">
    <property type="component" value="Chromosome"/>
</dbReference>
<dbReference type="RefSeq" id="WP_019105657.1">
    <property type="nucleotide sequence ID" value="NZ_CAEI01000109.1"/>
</dbReference>
<organism evidence="1 2">
    <name type="scientific">Pantoea ananas</name>
    <name type="common">Erwinia uredovora</name>
    <dbReference type="NCBI Taxonomy" id="553"/>
    <lineage>
        <taxon>Bacteria</taxon>
        <taxon>Pseudomonadati</taxon>
        <taxon>Pseudomonadota</taxon>
        <taxon>Gammaproteobacteria</taxon>
        <taxon>Enterobacterales</taxon>
        <taxon>Erwiniaceae</taxon>
        <taxon>Pantoea</taxon>
    </lineage>
</organism>
<evidence type="ECO:0000313" key="1">
    <source>
        <dbReference type="EMBL" id="QTC46089.1"/>
    </source>
</evidence>
<protein>
    <submittedName>
        <fullName evidence="1">TIGR04076 family protein</fullName>
    </submittedName>
</protein>
<accession>A0A8A4K641</accession>
<dbReference type="AlphaFoldDB" id="A0A8A4K641"/>
<dbReference type="NCBIfam" id="TIGR04076">
    <property type="entry name" value="TIGR04076 family protein"/>
    <property type="match status" value="1"/>
</dbReference>
<dbReference type="InterPro" id="IPR023811">
    <property type="entry name" value="CHP04076"/>
</dbReference>
<dbReference type="EMBL" id="CP059084">
    <property type="protein sequence ID" value="QTC46089.1"/>
    <property type="molecule type" value="Genomic_DNA"/>
</dbReference>
<evidence type="ECO:0000313" key="2">
    <source>
        <dbReference type="Proteomes" id="UP000663901"/>
    </source>
</evidence>